<dbReference type="CDD" id="cd01129">
    <property type="entry name" value="PulE-GspE-like"/>
    <property type="match status" value="1"/>
</dbReference>
<dbReference type="AlphaFoldDB" id="X1NQZ5"/>
<dbReference type="GO" id="GO:0005524">
    <property type="term" value="F:ATP binding"/>
    <property type="evidence" value="ECO:0007669"/>
    <property type="project" value="UniProtKB-KW"/>
</dbReference>
<reference evidence="4" key="1">
    <citation type="journal article" date="2014" name="Front. Microbiol.">
        <title>High frequency of phylogenetically diverse reductive dehalogenase-homologous genes in deep subseafloor sedimentary metagenomes.</title>
        <authorList>
            <person name="Kawai M."/>
            <person name="Futagami T."/>
            <person name="Toyoda A."/>
            <person name="Takaki Y."/>
            <person name="Nishi S."/>
            <person name="Hori S."/>
            <person name="Arai W."/>
            <person name="Tsubouchi T."/>
            <person name="Morono Y."/>
            <person name="Uchiyama I."/>
            <person name="Ito T."/>
            <person name="Fujiyama A."/>
            <person name="Inagaki F."/>
            <person name="Takami H."/>
        </authorList>
    </citation>
    <scope>NUCLEOTIDE SEQUENCE</scope>
    <source>
        <strain evidence="4">Expedition CK06-06</strain>
    </source>
</reference>
<dbReference type="EMBL" id="BARV01014610">
    <property type="protein sequence ID" value="GAI21089.1"/>
    <property type="molecule type" value="Genomic_DNA"/>
</dbReference>
<evidence type="ECO:0000256" key="2">
    <source>
        <dbReference type="ARBA" id="ARBA00022840"/>
    </source>
</evidence>
<dbReference type="GO" id="GO:0016887">
    <property type="term" value="F:ATP hydrolysis activity"/>
    <property type="evidence" value="ECO:0007669"/>
    <property type="project" value="TreeGrafter"/>
</dbReference>
<dbReference type="Gene3D" id="3.40.50.300">
    <property type="entry name" value="P-loop containing nucleotide triphosphate hydrolases"/>
    <property type="match status" value="1"/>
</dbReference>
<dbReference type="GO" id="GO:0005886">
    <property type="term" value="C:plasma membrane"/>
    <property type="evidence" value="ECO:0007669"/>
    <property type="project" value="TreeGrafter"/>
</dbReference>
<dbReference type="PANTHER" id="PTHR30258">
    <property type="entry name" value="TYPE II SECRETION SYSTEM PROTEIN GSPE-RELATED"/>
    <property type="match status" value="1"/>
</dbReference>
<organism evidence="4">
    <name type="scientific">marine sediment metagenome</name>
    <dbReference type="NCBI Taxonomy" id="412755"/>
    <lineage>
        <taxon>unclassified sequences</taxon>
        <taxon>metagenomes</taxon>
        <taxon>ecological metagenomes</taxon>
    </lineage>
</organism>
<gene>
    <name evidence="4" type="ORF">S06H3_25383</name>
</gene>
<name>X1NQZ5_9ZZZZ</name>
<dbReference type="InterPro" id="IPR027417">
    <property type="entry name" value="P-loop_NTPase"/>
</dbReference>
<dbReference type="InterPro" id="IPR001482">
    <property type="entry name" value="T2SS/T4SS_dom"/>
</dbReference>
<accession>X1NQZ5</accession>
<dbReference type="Pfam" id="PF00437">
    <property type="entry name" value="T2SSE"/>
    <property type="match status" value="1"/>
</dbReference>
<proteinExistence type="predicted"/>
<evidence type="ECO:0000259" key="3">
    <source>
        <dbReference type="SMART" id="SM00382"/>
    </source>
</evidence>
<feature type="domain" description="AAA+ ATPase" evidence="3">
    <location>
        <begin position="50"/>
        <end position="173"/>
    </location>
</feature>
<keyword evidence="2" id="KW-0067">ATP-binding</keyword>
<dbReference type="SUPFAM" id="SSF52540">
    <property type="entry name" value="P-loop containing nucleoside triphosphate hydrolases"/>
    <property type="match status" value="1"/>
</dbReference>
<dbReference type="InterPro" id="IPR003593">
    <property type="entry name" value="AAA+_ATPase"/>
</dbReference>
<dbReference type="SMART" id="SM00382">
    <property type="entry name" value="AAA"/>
    <property type="match status" value="1"/>
</dbReference>
<evidence type="ECO:0000313" key="4">
    <source>
        <dbReference type="EMBL" id="GAI21089.1"/>
    </source>
</evidence>
<protein>
    <recommendedName>
        <fullName evidence="3">AAA+ ATPase domain-containing protein</fullName>
    </recommendedName>
</protein>
<sequence length="262" mass="28764">IDFRVSALPGYHGESLVLRILRPDAVNIGIQSLGFEQDDYERFQQIIKRPNGIFLVTGPTGSGKTTTLYAALQELNKSDKKIVTAEDPVEYNFDGMNQCQVKEDIGLTFDIILRAMLRQAPNIILVGEIRDGVVAEIAIQAALTGHLVFSTLHTNDAPSAITRLLDMGVKPFLVASSIQAIMAQRLIRVICNNCKVVDENPDPHHLRLLRITPEDIEKHPIYKGAGCSQCQNTGGRPTTRCISEAPCEMQACSNLSILTVAI</sequence>
<evidence type="ECO:0000256" key="1">
    <source>
        <dbReference type="ARBA" id="ARBA00022741"/>
    </source>
</evidence>
<dbReference type="PANTHER" id="PTHR30258:SF1">
    <property type="entry name" value="PROTEIN TRANSPORT PROTEIN HOFB HOMOLOG"/>
    <property type="match status" value="1"/>
</dbReference>
<keyword evidence="1" id="KW-0547">Nucleotide-binding</keyword>
<comment type="caution">
    <text evidence="4">The sequence shown here is derived from an EMBL/GenBank/DDBJ whole genome shotgun (WGS) entry which is preliminary data.</text>
</comment>
<feature type="non-terminal residue" evidence="4">
    <location>
        <position position="1"/>
    </location>
</feature>